<dbReference type="EMBL" id="CP000159">
    <property type="protein sequence ID" value="ABC44140.1"/>
    <property type="molecule type" value="Genomic_DNA"/>
</dbReference>
<evidence type="ECO:0000259" key="6">
    <source>
        <dbReference type="Pfam" id="PF04932"/>
    </source>
</evidence>
<accession>Q2S336</accession>
<feature type="transmembrane region" description="Helical" evidence="5">
    <location>
        <begin position="389"/>
        <end position="418"/>
    </location>
</feature>
<proteinExistence type="predicted"/>
<keyword evidence="3 5" id="KW-1133">Transmembrane helix</keyword>
<keyword evidence="8" id="KW-1185">Reference proteome</keyword>
<keyword evidence="2 5" id="KW-0812">Transmembrane</keyword>
<dbReference type="eggNOG" id="COG3307">
    <property type="taxonomic scope" value="Bacteria"/>
</dbReference>
<dbReference type="EnsemblBacteria" id="ABC44140">
    <property type="protein sequence ID" value="ABC44140"/>
    <property type="gene ID" value="SRU_1271"/>
</dbReference>
<dbReference type="PANTHER" id="PTHR37422:SF13">
    <property type="entry name" value="LIPOPOLYSACCHARIDE BIOSYNTHESIS PROTEIN PA4999-RELATED"/>
    <property type="match status" value="1"/>
</dbReference>
<feature type="transmembrane region" description="Helical" evidence="5">
    <location>
        <begin position="348"/>
        <end position="368"/>
    </location>
</feature>
<evidence type="ECO:0000256" key="1">
    <source>
        <dbReference type="ARBA" id="ARBA00004141"/>
    </source>
</evidence>
<dbReference type="STRING" id="309807.SRU_1271"/>
<organism evidence="7 8">
    <name type="scientific">Salinibacter ruber (strain DSM 13855 / M31)</name>
    <dbReference type="NCBI Taxonomy" id="309807"/>
    <lineage>
        <taxon>Bacteria</taxon>
        <taxon>Pseudomonadati</taxon>
        <taxon>Rhodothermota</taxon>
        <taxon>Rhodothermia</taxon>
        <taxon>Rhodothermales</taxon>
        <taxon>Salinibacteraceae</taxon>
        <taxon>Salinibacter</taxon>
    </lineage>
</organism>
<feature type="transmembrane region" description="Helical" evidence="5">
    <location>
        <begin position="236"/>
        <end position="252"/>
    </location>
</feature>
<evidence type="ECO:0000256" key="2">
    <source>
        <dbReference type="ARBA" id="ARBA00022692"/>
    </source>
</evidence>
<evidence type="ECO:0000313" key="7">
    <source>
        <dbReference type="EMBL" id="ABC44140.1"/>
    </source>
</evidence>
<name>Q2S336_SALRD</name>
<evidence type="ECO:0000256" key="3">
    <source>
        <dbReference type="ARBA" id="ARBA00022989"/>
    </source>
</evidence>
<dbReference type="Proteomes" id="UP000008674">
    <property type="component" value="Chromosome"/>
</dbReference>
<evidence type="ECO:0000256" key="5">
    <source>
        <dbReference type="SAM" id="Phobius"/>
    </source>
</evidence>
<dbReference type="HOGENOM" id="CLU_042660_0_0_10"/>
<sequence>MKNDYQTENSVVLSWFEERSLDELSILTCTMIGYVSLVPTLSPVPGLGPFNEKRVLQIGLLLTVGGLLVASSTARRNWFSKVQCLPASARWVLGPVLVGGVLSSLWAPAPFYAFIEVSHFLLLFVVAGAVAVAVHRAPRWTERWILGAVALGVVLYAVFFGVGYGMHLIFEEIKLWPDGGTNYVNIRNFNHYQTWTLPLLGGILLSIPKGWNVARGGVLGLIALWWALIFASNVRGTIVAMGVASVGVGLLFRRHAKPWLLVQGAGLLAGIGLYYLLFSTGGSGPPVVEKFSEGGTYSKRLQLWRTSLEMAWAHPWLGAGPMHFAWPPYRFATAGSPHNAFLQWLAEWGVFSTGIMSGLAMWGGWRWMDQERRAAEAASAASNGVRVALVGSVLAAAAHAMVSGLLVTPISQVFLALVGGWAWGRYRFERGLTTAPSTTAHALLCVLLVAAMGVVGSSLKDLSTVEERRDALLEAVDRNRFSPRYWGQGFLHVRDPEVIERARRNR</sequence>
<feature type="transmembrane region" description="Helical" evidence="5">
    <location>
        <begin position="144"/>
        <end position="169"/>
    </location>
</feature>
<dbReference type="InterPro" id="IPR007016">
    <property type="entry name" value="O-antigen_ligase-rel_domated"/>
</dbReference>
<reference evidence="7 8" key="1">
    <citation type="journal article" date="2005" name="Proc. Natl. Acad. Sci. U.S.A.">
        <title>The genome of Salinibacter ruber: convergence and gene exchange among hyperhalophilic bacteria and archaea.</title>
        <authorList>
            <person name="Mongodin E.F."/>
            <person name="Nelson K.E."/>
            <person name="Daugherty S."/>
            <person name="Deboy R.T."/>
            <person name="Wister J."/>
            <person name="Khouri H."/>
            <person name="Weidman J."/>
            <person name="Walsh D.A."/>
            <person name="Papke R.T."/>
            <person name="Sanchez Perez G."/>
            <person name="Sharma A.K."/>
            <person name="Nesbo C.L."/>
            <person name="MacLeod D."/>
            <person name="Bapteste E."/>
            <person name="Doolittle W.F."/>
            <person name="Charlebois R.L."/>
            <person name="Legault B."/>
            <person name="Rodriguez-Valera F."/>
        </authorList>
    </citation>
    <scope>NUCLEOTIDE SEQUENCE [LARGE SCALE GENOMIC DNA]</scope>
    <source>
        <strain evidence="8">DSM 13855 / CECT 5946 / M31</strain>
    </source>
</reference>
<comment type="subcellular location">
    <subcellularLocation>
        <location evidence="1">Membrane</location>
        <topology evidence="1">Multi-pass membrane protein</topology>
    </subcellularLocation>
</comment>
<dbReference type="InterPro" id="IPR051533">
    <property type="entry name" value="WaaL-like"/>
</dbReference>
<keyword evidence="4 5" id="KW-0472">Membrane</keyword>
<dbReference type="AlphaFoldDB" id="Q2S336"/>
<dbReference type="GO" id="GO:0016020">
    <property type="term" value="C:membrane"/>
    <property type="evidence" value="ECO:0007669"/>
    <property type="project" value="UniProtKB-SubCell"/>
</dbReference>
<feature type="transmembrane region" description="Helical" evidence="5">
    <location>
        <begin position="87"/>
        <end position="106"/>
    </location>
</feature>
<feature type="transmembrane region" description="Helical" evidence="5">
    <location>
        <begin position="438"/>
        <end position="459"/>
    </location>
</feature>
<feature type="domain" description="O-antigen ligase-related" evidence="6">
    <location>
        <begin position="222"/>
        <end position="351"/>
    </location>
</feature>
<gene>
    <name evidence="7" type="ordered locus">SRU_1271</name>
</gene>
<evidence type="ECO:0000256" key="4">
    <source>
        <dbReference type="ARBA" id="ARBA00023136"/>
    </source>
</evidence>
<dbReference type="Pfam" id="PF04932">
    <property type="entry name" value="Wzy_C"/>
    <property type="match status" value="1"/>
</dbReference>
<evidence type="ECO:0000313" key="8">
    <source>
        <dbReference type="Proteomes" id="UP000008674"/>
    </source>
</evidence>
<feature type="transmembrane region" description="Helical" evidence="5">
    <location>
        <begin position="112"/>
        <end position="132"/>
    </location>
</feature>
<feature type="transmembrane region" description="Helical" evidence="5">
    <location>
        <begin position="54"/>
        <end position="75"/>
    </location>
</feature>
<dbReference type="OrthoDB" id="1492360at2"/>
<feature type="transmembrane region" description="Helical" evidence="5">
    <location>
        <begin position="259"/>
        <end position="277"/>
    </location>
</feature>
<dbReference type="KEGG" id="sru:SRU_1271"/>
<dbReference type="PANTHER" id="PTHR37422">
    <property type="entry name" value="TEICHURONIC ACID BIOSYNTHESIS PROTEIN TUAE"/>
    <property type="match status" value="1"/>
</dbReference>
<protein>
    <submittedName>
        <fullName evidence="7">Pilin glycosylation enzyme, putative</fullName>
    </submittedName>
</protein>